<accession>A0A1Y1I1Y3</accession>
<gene>
    <name evidence="2" type="ORF">KFL_001480180</name>
</gene>
<evidence type="ECO:0000256" key="1">
    <source>
        <dbReference type="SAM" id="MobiDB-lite"/>
    </source>
</evidence>
<feature type="compositionally biased region" description="Basic and acidic residues" evidence="1">
    <location>
        <begin position="109"/>
        <end position="134"/>
    </location>
</feature>
<feature type="compositionally biased region" description="Low complexity" evidence="1">
    <location>
        <begin position="92"/>
        <end position="108"/>
    </location>
</feature>
<feature type="region of interest" description="Disordered" evidence="1">
    <location>
        <begin position="58"/>
        <end position="186"/>
    </location>
</feature>
<name>A0A1Y1I1Y3_KLENI</name>
<evidence type="ECO:0000313" key="3">
    <source>
        <dbReference type="Proteomes" id="UP000054558"/>
    </source>
</evidence>
<evidence type="ECO:0000313" key="2">
    <source>
        <dbReference type="EMBL" id="GAQ83449.1"/>
    </source>
</evidence>
<keyword evidence="3" id="KW-1185">Reference proteome</keyword>
<sequence length="360" mass="39524">MALRLAKNGANKMGFRERMVVSFVASLPPPVARLALRTYGKLRRVAIRTRAYITSPLSVHSSPSFREPVRMERPGSGVRNGNGLEVRRNGERQQNGEQAQRQGEQAQRNGERNGGERQRTEEREGRNSVPEQRDGPQNGESWQQNGERPERSESQAHGMNGSRNEHPPNGAHSETENSTEIGGSHTAREREVAVGFGSQVSVSLRSNPGAEPEGLVFDFSVPPGAKELVIVLREVASGCVDVAYKASTSLRRTSFGTFSEDPGPAPEAPAENPANIPRSDQAIQVLPFDVAAWLELVYCFNFIVGFFLGFVRPIFGLWATVVGGTTRFVTRVTMRITAFVLAKMLRLMLENLPGQGAVQF</sequence>
<dbReference type="AlphaFoldDB" id="A0A1Y1I1Y3"/>
<proteinExistence type="predicted"/>
<organism evidence="2 3">
    <name type="scientific">Klebsormidium nitens</name>
    <name type="common">Green alga</name>
    <name type="synonym">Ulothrix nitens</name>
    <dbReference type="NCBI Taxonomy" id="105231"/>
    <lineage>
        <taxon>Eukaryota</taxon>
        <taxon>Viridiplantae</taxon>
        <taxon>Streptophyta</taxon>
        <taxon>Klebsormidiophyceae</taxon>
        <taxon>Klebsormidiales</taxon>
        <taxon>Klebsormidiaceae</taxon>
        <taxon>Klebsormidium</taxon>
    </lineage>
</organism>
<protein>
    <submittedName>
        <fullName evidence="2">Uncharacterized protein</fullName>
    </submittedName>
</protein>
<dbReference type="EMBL" id="DF237097">
    <property type="protein sequence ID" value="GAQ83449.1"/>
    <property type="molecule type" value="Genomic_DNA"/>
</dbReference>
<dbReference type="Proteomes" id="UP000054558">
    <property type="component" value="Unassembled WGS sequence"/>
</dbReference>
<reference evidence="2 3" key="1">
    <citation type="journal article" date="2014" name="Nat. Commun.">
        <title>Klebsormidium flaccidum genome reveals primary factors for plant terrestrial adaptation.</title>
        <authorList>
            <person name="Hori K."/>
            <person name="Maruyama F."/>
            <person name="Fujisawa T."/>
            <person name="Togashi T."/>
            <person name="Yamamoto N."/>
            <person name="Seo M."/>
            <person name="Sato S."/>
            <person name="Yamada T."/>
            <person name="Mori H."/>
            <person name="Tajima N."/>
            <person name="Moriyama T."/>
            <person name="Ikeuchi M."/>
            <person name="Watanabe M."/>
            <person name="Wada H."/>
            <person name="Kobayashi K."/>
            <person name="Saito M."/>
            <person name="Masuda T."/>
            <person name="Sasaki-Sekimoto Y."/>
            <person name="Mashiguchi K."/>
            <person name="Awai K."/>
            <person name="Shimojima M."/>
            <person name="Masuda S."/>
            <person name="Iwai M."/>
            <person name="Nobusawa T."/>
            <person name="Narise T."/>
            <person name="Kondo S."/>
            <person name="Saito H."/>
            <person name="Sato R."/>
            <person name="Murakawa M."/>
            <person name="Ihara Y."/>
            <person name="Oshima-Yamada Y."/>
            <person name="Ohtaka K."/>
            <person name="Satoh M."/>
            <person name="Sonobe K."/>
            <person name="Ishii M."/>
            <person name="Ohtani R."/>
            <person name="Kanamori-Sato M."/>
            <person name="Honoki R."/>
            <person name="Miyazaki D."/>
            <person name="Mochizuki H."/>
            <person name="Umetsu J."/>
            <person name="Higashi K."/>
            <person name="Shibata D."/>
            <person name="Kamiya Y."/>
            <person name="Sato N."/>
            <person name="Nakamura Y."/>
            <person name="Tabata S."/>
            <person name="Ida S."/>
            <person name="Kurokawa K."/>
            <person name="Ohta H."/>
        </authorList>
    </citation>
    <scope>NUCLEOTIDE SEQUENCE [LARGE SCALE GENOMIC DNA]</scope>
    <source>
        <strain evidence="2 3">NIES-2285</strain>
    </source>
</reference>
<feature type="region of interest" description="Disordered" evidence="1">
    <location>
        <begin position="255"/>
        <end position="274"/>
    </location>
</feature>